<sequence length="307" mass="36273">MPCYHPILIPHPTRRKWLRDGYVPNEFEDSVIPYSLKVPCGQCPNCLRKRARDWKVRVMAEYASHNYKGGLFLTLTFSDEDLKRFEIPGAREVCEDRFKWYDISRIVRLFLERIRKATGKSVKHIFIPEFGKKSTKRLHIHGLLFNVRFGYKQIRKLWKYGHVWVGYYSDARTSGYMTKYMTKDMTSRTPIFVSPGLGRDLLDQSLIKKIRKVLSSKDADFRINFNGYLYGCPKYYYDKALDPLERLYLTLTRDPLDFCGLHFPDEASLHSYLRFMAELHPPGRKPKVNSMLNLLSRESIFSDWIDL</sequence>
<evidence type="ECO:0000259" key="1">
    <source>
        <dbReference type="Pfam" id="PF23343"/>
    </source>
</evidence>
<reference evidence="2" key="1">
    <citation type="submission" date="2022-02" db="EMBL/GenBank/DDBJ databases">
        <title>Towards deciphering the DNA virus diversity associated with rodent species in the families Cricetidae and Heteromyidae.</title>
        <authorList>
            <person name="Lund M."/>
            <person name="Larsen B.B."/>
            <person name="Gryseels S."/>
            <person name="Kraberger S."/>
            <person name="Rowsey D.M."/>
            <person name="Steger L."/>
            <person name="Yule K.M."/>
            <person name="Upham N.S."/>
            <person name="Worobey M."/>
            <person name="Van Doorslaer K."/>
            <person name="Varsani A."/>
        </authorList>
    </citation>
    <scope>NUCLEOTIDE SEQUENCE</scope>
    <source>
        <strain evidence="2">UA08Rod_6083</strain>
    </source>
</reference>
<evidence type="ECO:0000313" key="2">
    <source>
        <dbReference type="EMBL" id="UPW40932.1"/>
    </source>
</evidence>
<name>A0A976R790_9VIRU</name>
<proteinExistence type="predicted"/>
<protein>
    <submittedName>
        <fullName evidence="2">Replication initiator protein</fullName>
    </submittedName>
</protein>
<dbReference type="InterPro" id="IPR056906">
    <property type="entry name" value="ORF2/G2P_dom"/>
</dbReference>
<accession>A0A976R790</accession>
<organism evidence="2">
    <name type="scientific">Sigmofec virus UA08Rod_6083</name>
    <dbReference type="NCBI Taxonomy" id="2929451"/>
    <lineage>
        <taxon>Viruses</taxon>
        <taxon>Monodnaviria</taxon>
        <taxon>Sangervirae</taxon>
        <taxon>Phixviricota</taxon>
        <taxon>Malgrandaviricetes</taxon>
        <taxon>Petitvirales</taxon>
        <taxon>Microviridae</taxon>
    </lineage>
</organism>
<dbReference type="EMBL" id="OM869520">
    <property type="protein sequence ID" value="UPW40932.1"/>
    <property type="molecule type" value="Genomic_DNA"/>
</dbReference>
<feature type="domain" description="Replication-associated protein ORF2/G2P" evidence="1">
    <location>
        <begin position="71"/>
        <end position="184"/>
    </location>
</feature>
<dbReference type="Pfam" id="PF23343">
    <property type="entry name" value="REP_ORF2-G2P"/>
    <property type="match status" value="1"/>
</dbReference>